<dbReference type="InterPro" id="IPR050249">
    <property type="entry name" value="Pseudomonas-type_ThrB"/>
</dbReference>
<sequence>MESMELILNYLGSIEFPLGTPKTLIKMSSGFSNYNYLLTTSLGKYRIRVSQYSSHVDELKAEQMILKWAAEKNDLIVPMLGLARLPNGTDYSLFPYLDADPAFDINNEKLMRDAGRALAKYHLSVDGYRDKLPWKPLNETFSNETIHVEELRTIVDKQTLSEYPGFWDSVENLLQRMKNAEKFLNQEPYSLLPHLPCHGDFAPANLLTLGENVAGIIDFECCRWAPRLYDLTTFLLSLQQSEGYEAVMSSWFIEGYQSIIPLSQIELILIPVLQNIPSLESANRHLKRVIRGDQKLHAGLVMYWERSTINF</sequence>
<feature type="domain" description="Aminoglycoside phosphotransferase" evidence="2">
    <location>
        <begin position="27"/>
        <end position="239"/>
    </location>
</feature>
<evidence type="ECO:0000256" key="1">
    <source>
        <dbReference type="ARBA" id="ARBA00038240"/>
    </source>
</evidence>
<reference evidence="3 4" key="1">
    <citation type="submission" date="2021-03" db="EMBL/GenBank/DDBJ databases">
        <title>Paenibacillus artemisicola MWE-103 whole genome sequence.</title>
        <authorList>
            <person name="Ham Y.J."/>
        </authorList>
    </citation>
    <scope>NUCLEOTIDE SEQUENCE [LARGE SCALE GENOMIC DNA]</scope>
    <source>
        <strain evidence="3 4">MWE-103</strain>
    </source>
</reference>
<dbReference type="PANTHER" id="PTHR21064:SF6">
    <property type="entry name" value="AMINOGLYCOSIDE PHOSPHOTRANSFERASE DOMAIN-CONTAINING PROTEIN"/>
    <property type="match status" value="1"/>
</dbReference>
<comment type="caution">
    <text evidence="3">The sequence shown here is derived from an EMBL/GenBank/DDBJ whole genome shotgun (WGS) entry which is preliminary data.</text>
</comment>
<protein>
    <submittedName>
        <fullName evidence="3">Phosphotransferase</fullName>
    </submittedName>
</protein>
<dbReference type="Proteomes" id="UP000670947">
    <property type="component" value="Unassembled WGS sequence"/>
</dbReference>
<dbReference type="Pfam" id="PF01636">
    <property type="entry name" value="APH"/>
    <property type="match status" value="1"/>
</dbReference>
<dbReference type="Gene3D" id="3.90.1200.10">
    <property type="match status" value="1"/>
</dbReference>
<keyword evidence="4" id="KW-1185">Reference proteome</keyword>
<dbReference type="InterPro" id="IPR011009">
    <property type="entry name" value="Kinase-like_dom_sf"/>
</dbReference>
<accession>A0ABS3WCU2</accession>
<proteinExistence type="inferred from homology"/>
<comment type="similarity">
    <text evidence="1">Belongs to the pseudomonas-type ThrB family.</text>
</comment>
<organism evidence="3 4">
    <name type="scientific">Paenibacillus artemisiicola</name>
    <dbReference type="NCBI Taxonomy" id="1172618"/>
    <lineage>
        <taxon>Bacteria</taxon>
        <taxon>Bacillati</taxon>
        <taxon>Bacillota</taxon>
        <taxon>Bacilli</taxon>
        <taxon>Bacillales</taxon>
        <taxon>Paenibacillaceae</taxon>
        <taxon>Paenibacillus</taxon>
    </lineage>
</organism>
<dbReference type="InterPro" id="IPR002575">
    <property type="entry name" value="Aminoglycoside_PTrfase"/>
</dbReference>
<evidence type="ECO:0000259" key="2">
    <source>
        <dbReference type="Pfam" id="PF01636"/>
    </source>
</evidence>
<name>A0ABS3WCU2_9BACL</name>
<evidence type="ECO:0000313" key="4">
    <source>
        <dbReference type="Proteomes" id="UP000670947"/>
    </source>
</evidence>
<evidence type="ECO:0000313" key="3">
    <source>
        <dbReference type="EMBL" id="MBO7746099.1"/>
    </source>
</evidence>
<dbReference type="PANTHER" id="PTHR21064">
    <property type="entry name" value="AMINOGLYCOSIDE PHOSPHOTRANSFERASE DOMAIN-CONTAINING PROTEIN-RELATED"/>
    <property type="match status" value="1"/>
</dbReference>
<gene>
    <name evidence="3" type="ORF">I8J29_17960</name>
</gene>
<dbReference type="Gene3D" id="3.30.200.20">
    <property type="entry name" value="Phosphorylase Kinase, domain 1"/>
    <property type="match status" value="1"/>
</dbReference>
<dbReference type="EMBL" id="JAGGDJ010000015">
    <property type="protein sequence ID" value="MBO7746099.1"/>
    <property type="molecule type" value="Genomic_DNA"/>
</dbReference>
<dbReference type="SUPFAM" id="SSF56112">
    <property type="entry name" value="Protein kinase-like (PK-like)"/>
    <property type="match status" value="1"/>
</dbReference>